<keyword evidence="9" id="KW-1185">Reference proteome</keyword>
<dbReference type="OrthoDB" id="5973539at2759"/>
<dbReference type="SMART" id="SM00239">
    <property type="entry name" value="C2"/>
    <property type="match status" value="3"/>
</dbReference>
<dbReference type="AlphaFoldDB" id="A0A553MPZ6"/>
<dbReference type="Pfam" id="PF00168">
    <property type="entry name" value="C2"/>
    <property type="match status" value="3"/>
</dbReference>
<keyword evidence="2" id="KW-0479">Metal-binding</keyword>
<evidence type="ECO:0000256" key="6">
    <source>
        <dbReference type="SAM" id="Phobius"/>
    </source>
</evidence>
<keyword evidence="6" id="KW-0812">Transmembrane</keyword>
<evidence type="ECO:0000313" key="9">
    <source>
        <dbReference type="Proteomes" id="UP000316079"/>
    </source>
</evidence>
<evidence type="ECO:0000259" key="7">
    <source>
        <dbReference type="PROSITE" id="PS50004"/>
    </source>
</evidence>
<feature type="domain" description="C2" evidence="7">
    <location>
        <begin position="295"/>
        <end position="414"/>
    </location>
</feature>
<feature type="region of interest" description="Disordered" evidence="5">
    <location>
        <begin position="123"/>
        <end position="144"/>
    </location>
</feature>
<dbReference type="GO" id="GO:0005509">
    <property type="term" value="F:calcium ion binding"/>
    <property type="evidence" value="ECO:0007669"/>
    <property type="project" value="TreeGrafter"/>
</dbReference>
<feature type="transmembrane region" description="Helical" evidence="6">
    <location>
        <begin position="633"/>
        <end position="661"/>
    </location>
</feature>
<dbReference type="CDD" id="cd08376">
    <property type="entry name" value="C2B_MCTP_PRT"/>
    <property type="match status" value="1"/>
</dbReference>
<keyword evidence="6" id="KW-0472">Membrane</keyword>
<dbReference type="FunFam" id="2.60.40.150:FF:000050">
    <property type="entry name" value="Multiple C2 and transmembrane domain containing 1"/>
    <property type="match status" value="1"/>
</dbReference>
<dbReference type="PRINTS" id="PR00360">
    <property type="entry name" value="C2DOMAIN"/>
</dbReference>
<sequence>MESSLDMEESSSQLHPQHQRSLWRSFQIKPKPPENAKLGKKERKQENGFWVFKKKRGHGLNRALSTSQPNLSCEAPESEGDSSRRSRFGKPEMGAHAPPARAESLAAEIQRLRRTVSSKNLLSLRPHTRDKAAVQGSDATKLQTDEEPLDKSLGVNEVGNGGGTTSLYLFQLEIVLKRGNSLAIRDRGGTSDPYVKIKISGKEVYRSKIIHKNLNPIWNEHVCLIVDNLQEPLYLKDDFMGSAYLHLQSLQQRRAEDVVLALKDPQCPSQDLGSLELTVTLYPRSSEDRDLLRQNQHQDSHALHPLRQAHLWRGIVSITLLEGQNLIPMDQNGFSDPYVKFRLGSQKYRSKTIPKSLNPQWREQFDLRLSDEEDEMLLEISVWDKDIGRRDDFIGQCAVDLRPFSRERTHKLKLELTEGKGMLVLLITLTACKNTLSESSLNLLEDSTQRESVRKRYVNLKSFSNLKDVGLVQVKILRAEGLMAADLCNERLQTHTVYKTLNPDHVKDIHSVLEITVYDEDKDRSADFLGKVSIPLLRICSREQKSYVLKNKTLTAPTKGVMVLQADVIFNAVKASLQTFVPPEMKYVEEEPKVSKQLLEQNFNRVKRCVLFLMSLASFISSCFQWESRRRSLCAFLVFVLAVWNFEIFMLPLLLLLLLTWNYFRGGKEMFEGSVQDMEDLLENVNEDNDKDDKDSEKIGFLEKLHAFQHVIITVQNTLDEVACFGERVKNTFNWSVPFLSWLAVAVLCATAMLTYLIPLRYIVLIWGINKFTKKLRNPYNIENNELLDFLSRVPSDVQMVQYKELKPEAAQSPSKKWRNNP</sequence>
<evidence type="ECO:0000256" key="4">
    <source>
        <dbReference type="SAM" id="Coils"/>
    </source>
</evidence>
<evidence type="ECO:0000256" key="3">
    <source>
        <dbReference type="ARBA" id="ARBA00022837"/>
    </source>
</evidence>
<keyword evidence="3" id="KW-0106">Calcium</keyword>
<dbReference type="PANTHER" id="PTHR45911:SF3">
    <property type="entry name" value="DYSFERLIN-RELATED"/>
    <property type="match status" value="1"/>
</dbReference>
<keyword evidence="6" id="KW-1133">Transmembrane helix</keyword>
<gene>
    <name evidence="8" type="ORF">DNTS_014554</name>
</gene>
<dbReference type="Gene3D" id="2.60.40.150">
    <property type="entry name" value="C2 domain"/>
    <property type="match status" value="3"/>
</dbReference>
<feature type="compositionally biased region" description="Polar residues" evidence="5">
    <location>
        <begin position="13"/>
        <end position="24"/>
    </location>
</feature>
<dbReference type="InterPro" id="IPR035892">
    <property type="entry name" value="C2_domain_sf"/>
</dbReference>
<feature type="transmembrane region" description="Helical" evidence="6">
    <location>
        <begin position="610"/>
        <end position="626"/>
    </location>
</feature>
<proteinExistence type="inferred from homology"/>
<reference evidence="8 9" key="1">
    <citation type="journal article" date="2019" name="Sci. Data">
        <title>Hybrid genome assembly and annotation of Danionella translucida.</title>
        <authorList>
            <person name="Kadobianskyi M."/>
            <person name="Schulze L."/>
            <person name="Schuelke M."/>
            <person name="Judkewitz B."/>
        </authorList>
    </citation>
    <scope>NUCLEOTIDE SEQUENCE [LARGE SCALE GENOMIC DNA]</scope>
    <source>
        <strain evidence="8 9">Bolton</strain>
    </source>
</reference>
<feature type="transmembrane region" description="Helical" evidence="6">
    <location>
        <begin position="739"/>
        <end position="767"/>
    </location>
</feature>
<evidence type="ECO:0000313" key="8">
    <source>
        <dbReference type="EMBL" id="TRY55239.1"/>
    </source>
</evidence>
<organism evidence="8 9">
    <name type="scientific">Danionella cerebrum</name>
    <dbReference type="NCBI Taxonomy" id="2873325"/>
    <lineage>
        <taxon>Eukaryota</taxon>
        <taxon>Metazoa</taxon>
        <taxon>Chordata</taxon>
        <taxon>Craniata</taxon>
        <taxon>Vertebrata</taxon>
        <taxon>Euteleostomi</taxon>
        <taxon>Actinopterygii</taxon>
        <taxon>Neopterygii</taxon>
        <taxon>Teleostei</taxon>
        <taxon>Ostariophysi</taxon>
        <taxon>Cypriniformes</taxon>
        <taxon>Danionidae</taxon>
        <taxon>Danioninae</taxon>
        <taxon>Danionella</taxon>
    </lineage>
</organism>
<dbReference type="InterPro" id="IPR000008">
    <property type="entry name" value="C2_dom"/>
</dbReference>
<dbReference type="PROSITE" id="PS50004">
    <property type="entry name" value="C2"/>
    <property type="match status" value="2"/>
</dbReference>
<name>A0A553MPZ6_9TELE</name>
<dbReference type="EMBL" id="SRMA01027332">
    <property type="protein sequence ID" value="TRY55239.1"/>
    <property type="molecule type" value="Genomic_DNA"/>
</dbReference>
<dbReference type="PANTHER" id="PTHR45911">
    <property type="entry name" value="C2 DOMAIN-CONTAINING PROTEIN"/>
    <property type="match status" value="1"/>
</dbReference>
<feature type="compositionally biased region" description="Basic and acidic residues" evidence="5">
    <location>
        <begin position="31"/>
        <end position="46"/>
    </location>
</feature>
<evidence type="ECO:0000256" key="2">
    <source>
        <dbReference type="ARBA" id="ARBA00022723"/>
    </source>
</evidence>
<dbReference type="Proteomes" id="UP000316079">
    <property type="component" value="Unassembled WGS sequence"/>
</dbReference>
<keyword evidence="4" id="KW-0175">Coiled coil</keyword>
<dbReference type="SUPFAM" id="SSF49562">
    <property type="entry name" value="C2 domain (Calcium/lipid-binding domain, CaLB)"/>
    <property type="match status" value="3"/>
</dbReference>
<feature type="domain" description="C2" evidence="7">
    <location>
        <begin position="145"/>
        <end position="282"/>
    </location>
</feature>
<feature type="region of interest" description="Disordered" evidence="5">
    <location>
        <begin position="1"/>
        <end position="100"/>
    </location>
</feature>
<comment type="caution">
    <text evidence="8">The sequence shown here is derived from an EMBL/GenBank/DDBJ whole genome shotgun (WGS) entry which is preliminary data.</text>
</comment>
<dbReference type="GO" id="GO:0030672">
    <property type="term" value="C:synaptic vesicle membrane"/>
    <property type="evidence" value="ECO:0007669"/>
    <property type="project" value="TreeGrafter"/>
</dbReference>
<protein>
    <recommendedName>
        <fullName evidence="7">C2 domain-containing protein</fullName>
    </recommendedName>
</protein>
<dbReference type="GO" id="GO:0046928">
    <property type="term" value="P:regulation of neurotransmitter secretion"/>
    <property type="evidence" value="ECO:0007669"/>
    <property type="project" value="TreeGrafter"/>
</dbReference>
<comment type="similarity">
    <text evidence="1">Belongs to the MCTP family.</text>
</comment>
<evidence type="ECO:0000256" key="1">
    <source>
        <dbReference type="ARBA" id="ARBA00007923"/>
    </source>
</evidence>
<accession>A0A553MPZ6</accession>
<feature type="coiled-coil region" evidence="4">
    <location>
        <begin position="668"/>
        <end position="695"/>
    </location>
</feature>
<evidence type="ECO:0000256" key="5">
    <source>
        <dbReference type="SAM" id="MobiDB-lite"/>
    </source>
</evidence>
<dbReference type="STRING" id="623744.A0A553MPZ6"/>